<proteinExistence type="predicted"/>
<accession>A0A1V6TYL5</accession>
<dbReference type="GO" id="GO:0003884">
    <property type="term" value="F:D-amino-acid oxidase activity"/>
    <property type="evidence" value="ECO:0007669"/>
    <property type="project" value="InterPro"/>
</dbReference>
<dbReference type="GO" id="GO:0071949">
    <property type="term" value="F:FAD binding"/>
    <property type="evidence" value="ECO:0007669"/>
    <property type="project" value="InterPro"/>
</dbReference>
<keyword evidence="4" id="KW-0560">Oxidoreductase</keyword>
<dbReference type="PANTHER" id="PTHR11530:SF16">
    <property type="entry name" value="D-AMINO ACID OXIDASE (AFU_ORTHOLOGUE AFUA_5G11290)"/>
    <property type="match status" value="1"/>
</dbReference>
<evidence type="ECO:0000256" key="4">
    <source>
        <dbReference type="ARBA" id="ARBA00023002"/>
    </source>
</evidence>
<organism evidence="5 6">
    <name type="scientific">Penicillium steckii</name>
    <dbReference type="NCBI Taxonomy" id="303698"/>
    <lineage>
        <taxon>Eukaryota</taxon>
        <taxon>Fungi</taxon>
        <taxon>Dikarya</taxon>
        <taxon>Ascomycota</taxon>
        <taxon>Pezizomycotina</taxon>
        <taxon>Eurotiomycetes</taxon>
        <taxon>Eurotiomycetidae</taxon>
        <taxon>Eurotiales</taxon>
        <taxon>Aspergillaceae</taxon>
        <taxon>Penicillium</taxon>
    </lineage>
</organism>
<name>A0A1V6TYL5_9EURO</name>
<protein>
    <recommendedName>
        <fullName evidence="7">FAD dependent oxidoreductase domain-containing protein</fullName>
    </recommendedName>
</protein>
<reference evidence="6" key="1">
    <citation type="journal article" date="2017" name="Nat. Microbiol.">
        <title>Global analysis of biosynthetic gene clusters reveals vast potential of secondary metabolite production in Penicillium species.</title>
        <authorList>
            <person name="Nielsen J.C."/>
            <person name="Grijseels S."/>
            <person name="Prigent S."/>
            <person name="Ji B."/>
            <person name="Dainat J."/>
            <person name="Nielsen K.F."/>
            <person name="Frisvad J.C."/>
            <person name="Workman M."/>
            <person name="Nielsen J."/>
        </authorList>
    </citation>
    <scope>NUCLEOTIDE SEQUENCE [LARGE SCALE GENOMIC DNA]</scope>
    <source>
        <strain evidence="6">IBT 24891</strain>
    </source>
</reference>
<dbReference type="GO" id="GO:0005737">
    <property type="term" value="C:cytoplasm"/>
    <property type="evidence" value="ECO:0007669"/>
    <property type="project" value="TreeGrafter"/>
</dbReference>
<keyword evidence="2" id="KW-0285">Flavoprotein</keyword>
<dbReference type="PANTHER" id="PTHR11530">
    <property type="entry name" value="D-AMINO ACID OXIDASE"/>
    <property type="match status" value="1"/>
</dbReference>
<comment type="cofactor">
    <cofactor evidence="1">
        <name>FAD</name>
        <dbReference type="ChEBI" id="CHEBI:57692"/>
    </cofactor>
</comment>
<evidence type="ECO:0000256" key="2">
    <source>
        <dbReference type="ARBA" id="ARBA00022630"/>
    </source>
</evidence>
<keyword evidence="3" id="KW-0274">FAD</keyword>
<keyword evidence="6" id="KW-1185">Reference proteome</keyword>
<dbReference type="SUPFAM" id="SSF54373">
    <property type="entry name" value="FAD-linked reductases, C-terminal domain"/>
    <property type="match status" value="1"/>
</dbReference>
<dbReference type="AlphaFoldDB" id="A0A1V6TYL5"/>
<evidence type="ECO:0000313" key="6">
    <source>
        <dbReference type="Proteomes" id="UP000191285"/>
    </source>
</evidence>
<dbReference type="Gene3D" id="3.40.50.720">
    <property type="entry name" value="NAD(P)-binding Rossmann-like Domain"/>
    <property type="match status" value="1"/>
</dbReference>
<dbReference type="STRING" id="303698.A0A1V6TYL5"/>
<dbReference type="Proteomes" id="UP000191285">
    <property type="component" value="Unassembled WGS sequence"/>
</dbReference>
<dbReference type="Gene3D" id="3.30.9.10">
    <property type="entry name" value="D-Amino Acid Oxidase, subunit A, domain 2"/>
    <property type="match status" value="1"/>
</dbReference>
<evidence type="ECO:0000256" key="3">
    <source>
        <dbReference type="ARBA" id="ARBA00022827"/>
    </source>
</evidence>
<dbReference type="GO" id="GO:0019478">
    <property type="term" value="P:D-amino acid catabolic process"/>
    <property type="evidence" value="ECO:0007669"/>
    <property type="project" value="TreeGrafter"/>
</dbReference>
<dbReference type="OrthoDB" id="2015447at2759"/>
<evidence type="ECO:0000256" key="1">
    <source>
        <dbReference type="ARBA" id="ARBA00001974"/>
    </source>
</evidence>
<comment type="caution">
    <text evidence="5">The sequence shown here is derived from an EMBL/GenBank/DDBJ whole genome shotgun (WGS) entry which is preliminary data.</text>
</comment>
<sequence length="241" mass="27016">MAYVVVDSVVFSVMTALGEMAAFLSMNKSFGGYATRMVDQALELQGQAFAQGIEIRRAVIDDLVGILQRFFGVSAIFNYTGLSSLTLGGVKDTQFYPSKSKPQRKESTEYPYSELKYELKYDIIGRAYVLEEKIYKDVDVFPRGKHSGVIPGGCRLNGDWDEKFEEELGERIEQKCYVLVPELGKREDLGVIKEGLGFRPNRKRGNTLKLERKYGTTVIHNYGSGGAGYQASWQIPTNLFA</sequence>
<dbReference type="InterPro" id="IPR023209">
    <property type="entry name" value="DAO"/>
</dbReference>
<dbReference type="EMBL" id="MLKD01000001">
    <property type="protein sequence ID" value="OQE31361.1"/>
    <property type="molecule type" value="Genomic_DNA"/>
</dbReference>
<evidence type="ECO:0000313" key="5">
    <source>
        <dbReference type="EMBL" id="OQE31361.1"/>
    </source>
</evidence>
<gene>
    <name evidence="5" type="ORF">PENSTE_c001G07945</name>
</gene>
<evidence type="ECO:0008006" key="7">
    <source>
        <dbReference type="Google" id="ProtNLM"/>
    </source>
</evidence>